<reference evidence="2 3" key="1">
    <citation type="submission" date="2019-10" db="EMBL/GenBank/DDBJ databases">
        <authorList>
            <person name="Palmer J.M."/>
        </authorList>
    </citation>
    <scope>NUCLEOTIDE SEQUENCE [LARGE SCALE GENOMIC DNA]</scope>
    <source>
        <strain evidence="2 3">TWF718</strain>
    </source>
</reference>
<dbReference type="EMBL" id="JAVHNR010000002">
    <property type="protein sequence ID" value="KAK6350668.1"/>
    <property type="molecule type" value="Genomic_DNA"/>
</dbReference>
<name>A0AAN8N5F0_9PEZI</name>
<organism evidence="2 3">
    <name type="scientific">Orbilia javanica</name>
    <dbReference type="NCBI Taxonomy" id="47235"/>
    <lineage>
        <taxon>Eukaryota</taxon>
        <taxon>Fungi</taxon>
        <taxon>Dikarya</taxon>
        <taxon>Ascomycota</taxon>
        <taxon>Pezizomycotina</taxon>
        <taxon>Orbiliomycetes</taxon>
        <taxon>Orbiliales</taxon>
        <taxon>Orbiliaceae</taxon>
        <taxon>Orbilia</taxon>
    </lineage>
</organism>
<dbReference type="AlphaFoldDB" id="A0AAN8N5F0"/>
<keyword evidence="3" id="KW-1185">Reference proteome</keyword>
<comment type="caution">
    <text evidence="2">The sequence shown here is derived from an EMBL/GenBank/DDBJ whole genome shotgun (WGS) entry which is preliminary data.</text>
</comment>
<feature type="region of interest" description="Disordered" evidence="1">
    <location>
        <begin position="46"/>
        <end position="107"/>
    </location>
</feature>
<feature type="compositionally biased region" description="Low complexity" evidence="1">
    <location>
        <begin position="46"/>
        <end position="65"/>
    </location>
</feature>
<feature type="compositionally biased region" description="Polar residues" evidence="1">
    <location>
        <begin position="86"/>
        <end position="97"/>
    </location>
</feature>
<accession>A0AAN8N5F0</accession>
<proteinExistence type="predicted"/>
<gene>
    <name evidence="2" type="ORF">TWF718_003853</name>
</gene>
<dbReference type="Proteomes" id="UP001313282">
    <property type="component" value="Unassembled WGS sequence"/>
</dbReference>
<evidence type="ECO:0000313" key="2">
    <source>
        <dbReference type="EMBL" id="KAK6350668.1"/>
    </source>
</evidence>
<sequence length="362" mass="39122">MVPNFVHAAPLSSDNSKGISMSTFPSASAIFSTTIVTTPSQIESTTAIATSSTSGPSSESLSPNTISKPSTNPEANKKTPAIRAANPNSTNLNSTGEAPTKTDKRYGDTIGPQWFYEEKMRVECPSPGAILNIDMSGIDRSLFPGIDDLNLPLDYSVFPSAEQALAYIESAVRACKDCDCLEDGEMMPNWFAGSDGPCSTNRHVSLCQVVFGCYCSAKLTQPLPTSTAVTADEYQAALDKIPWGVRSDPRNRGYWWKYAPVNAEGKRAWMKAPDGFHPGFTYERGPYRYSAHRQLVPGTKEPYYLEGPDNSFNDVPLGRGEGWIGAGGPFGGSFLVKREDTSPANLGKEVAATKTQLDVKEE</sequence>
<protein>
    <submittedName>
        <fullName evidence="2">Uncharacterized protein</fullName>
    </submittedName>
</protein>
<evidence type="ECO:0000313" key="3">
    <source>
        <dbReference type="Proteomes" id="UP001313282"/>
    </source>
</evidence>
<evidence type="ECO:0000256" key="1">
    <source>
        <dbReference type="SAM" id="MobiDB-lite"/>
    </source>
</evidence>